<dbReference type="SMART" id="SM00382">
    <property type="entry name" value="AAA"/>
    <property type="match status" value="1"/>
</dbReference>
<evidence type="ECO:0000256" key="2">
    <source>
        <dbReference type="ARBA" id="ARBA00022448"/>
    </source>
</evidence>
<dbReference type="InterPro" id="IPR003439">
    <property type="entry name" value="ABC_transporter-like_ATP-bd"/>
</dbReference>
<evidence type="ECO:0000256" key="4">
    <source>
        <dbReference type="ARBA" id="ARBA00022741"/>
    </source>
</evidence>
<dbReference type="InterPro" id="IPR011527">
    <property type="entry name" value="ABC1_TM_dom"/>
</dbReference>
<dbReference type="InterPro" id="IPR027417">
    <property type="entry name" value="P-loop_NTPase"/>
</dbReference>
<comment type="caution">
    <text evidence="15">The sequence shown here is derived from an EMBL/GenBank/DDBJ whole genome shotgun (WGS) entry which is preliminary data.</text>
</comment>
<keyword evidence="4" id="KW-0547">Nucleotide-binding</keyword>
<dbReference type="InterPro" id="IPR003593">
    <property type="entry name" value="AAA+_ATPase"/>
</dbReference>
<comment type="subcellular location">
    <subcellularLocation>
        <location evidence="1">Cell membrane</location>
        <topology evidence="1">Multi-pass membrane protein</topology>
    </subcellularLocation>
</comment>
<evidence type="ECO:0000256" key="6">
    <source>
        <dbReference type="ARBA" id="ARBA00022989"/>
    </source>
</evidence>
<feature type="transmembrane region" description="Helical" evidence="12">
    <location>
        <begin position="190"/>
        <end position="209"/>
    </location>
</feature>
<dbReference type="PANTHER" id="PTHR43394:SF1">
    <property type="entry name" value="ATP-BINDING CASSETTE SUB-FAMILY B MEMBER 10, MITOCHONDRIAL"/>
    <property type="match status" value="1"/>
</dbReference>
<dbReference type="GO" id="GO:0016887">
    <property type="term" value="F:ATP hydrolysis activity"/>
    <property type="evidence" value="ECO:0007669"/>
    <property type="project" value="InterPro"/>
</dbReference>
<evidence type="ECO:0000313" key="15">
    <source>
        <dbReference type="EMBL" id="MUN55271.1"/>
    </source>
</evidence>
<dbReference type="SUPFAM" id="SSF52540">
    <property type="entry name" value="P-loop containing nucleoside triphosphate hydrolases"/>
    <property type="match status" value="1"/>
</dbReference>
<dbReference type="PROSITE" id="PS00211">
    <property type="entry name" value="ABC_TRANSPORTER_1"/>
    <property type="match status" value="1"/>
</dbReference>
<dbReference type="InterPro" id="IPR036640">
    <property type="entry name" value="ABC1_TM_sf"/>
</dbReference>
<dbReference type="EMBL" id="WOGT01000004">
    <property type="protein sequence ID" value="MUN55271.1"/>
    <property type="molecule type" value="Genomic_DNA"/>
</dbReference>
<dbReference type="AlphaFoldDB" id="A0A7K1LJA1"/>
<dbReference type="InterPro" id="IPR039421">
    <property type="entry name" value="Type_1_exporter"/>
</dbReference>
<feature type="domain" description="ABC transporter" evidence="13">
    <location>
        <begin position="394"/>
        <end position="628"/>
    </location>
</feature>
<dbReference type="PROSITE" id="PS50929">
    <property type="entry name" value="ABC_TM1F"/>
    <property type="match status" value="1"/>
</dbReference>
<dbReference type="Pfam" id="PF00005">
    <property type="entry name" value="ABC_tran"/>
    <property type="match status" value="1"/>
</dbReference>
<organism evidence="15 16">
    <name type="scientific">Rothia koreensis</name>
    <dbReference type="NCBI Taxonomy" id="592378"/>
    <lineage>
        <taxon>Bacteria</taxon>
        <taxon>Bacillati</taxon>
        <taxon>Actinomycetota</taxon>
        <taxon>Actinomycetes</taxon>
        <taxon>Micrococcales</taxon>
        <taxon>Micrococcaceae</taxon>
        <taxon>Rothia</taxon>
    </lineage>
</organism>
<evidence type="ECO:0000256" key="3">
    <source>
        <dbReference type="ARBA" id="ARBA00022692"/>
    </source>
</evidence>
<feature type="transmembrane region" description="Helical" evidence="12">
    <location>
        <begin position="32"/>
        <end position="51"/>
    </location>
</feature>
<evidence type="ECO:0000256" key="7">
    <source>
        <dbReference type="ARBA" id="ARBA00023136"/>
    </source>
</evidence>
<dbReference type="GO" id="GO:0005524">
    <property type="term" value="F:ATP binding"/>
    <property type="evidence" value="ECO:0007669"/>
    <property type="project" value="UniProtKB-KW"/>
</dbReference>
<dbReference type="Proteomes" id="UP000462152">
    <property type="component" value="Unassembled WGS sequence"/>
</dbReference>
<dbReference type="Pfam" id="PF00664">
    <property type="entry name" value="ABC_membrane"/>
    <property type="match status" value="1"/>
</dbReference>
<proteinExistence type="inferred from homology"/>
<dbReference type="PANTHER" id="PTHR43394">
    <property type="entry name" value="ATP-DEPENDENT PERMEASE MDL1, MITOCHONDRIAL"/>
    <property type="match status" value="1"/>
</dbReference>
<feature type="domain" description="ABC transmembrane type-1" evidence="14">
    <location>
        <begin position="35"/>
        <end position="358"/>
    </location>
</feature>
<protein>
    <recommendedName>
        <fullName evidence="10">Fatty acid ABC transporter ATP-binding/permease protein</fullName>
    </recommendedName>
</protein>
<dbReference type="InterPro" id="IPR017871">
    <property type="entry name" value="ABC_transporter-like_CS"/>
</dbReference>
<dbReference type="RefSeq" id="WP_129316435.1">
    <property type="nucleotide sequence ID" value="NZ_NOIQ01000029.1"/>
</dbReference>
<keyword evidence="16" id="KW-1185">Reference proteome</keyword>
<dbReference type="GO" id="GO:0005886">
    <property type="term" value="C:plasma membrane"/>
    <property type="evidence" value="ECO:0007669"/>
    <property type="project" value="UniProtKB-SubCell"/>
</dbReference>
<dbReference type="Gene3D" id="3.40.50.300">
    <property type="entry name" value="P-loop containing nucleotide triphosphate hydrolases"/>
    <property type="match status" value="1"/>
</dbReference>
<keyword evidence="5 15" id="KW-0067">ATP-binding</keyword>
<dbReference type="GO" id="GO:0015421">
    <property type="term" value="F:ABC-type oligopeptide transporter activity"/>
    <property type="evidence" value="ECO:0007669"/>
    <property type="project" value="TreeGrafter"/>
</dbReference>
<accession>A0A7K1LJA1</accession>
<feature type="transmembrane region" description="Helical" evidence="12">
    <location>
        <begin position="215"/>
        <end position="234"/>
    </location>
</feature>
<dbReference type="Gene3D" id="1.20.1560.10">
    <property type="entry name" value="ABC transporter type 1, transmembrane domain"/>
    <property type="match status" value="1"/>
</dbReference>
<feature type="compositionally biased region" description="Basic and acidic residues" evidence="11">
    <location>
        <begin position="373"/>
        <end position="388"/>
    </location>
</feature>
<dbReference type="PROSITE" id="PS50893">
    <property type="entry name" value="ABC_TRANSPORTER_2"/>
    <property type="match status" value="1"/>
</dbReference>
<evidence type="ECO:0000256" key="10">
    <source>
        <dbReference type="ARBA" id="ARBA00071747"/>
    </source>
</evidence>
<dbReference type="FunFam" id="3.40.50.300:FF:000287">
    <property type="entry name" value="Multidrug ABC transporter ATP-binding protein"/>
    <property type="match status" value="1"/>
</dbReference>
<keyword evidence="7 12" id="KW-0472">Membrane</keyword>
<keyword evidence="2" id="KW-0813">Transport</keyword>
<evidence type="ECO:0000313" key="16">
    <source>
        <dbReference type="Proteomes" id="UP000462152"/>
    </source>
</evidence>
<evidence type="ECO:0000256" key="1">
    <source>
        <dbReference type="ARBA" id="ARBA00004651"/>
    </source>
</evidence>
<dbReference type="SUPFAM" id="SSF90123">
    <property type="entry name" value="ABC transporter transmembrane region"/>
    <property type="match status" value="1"/>
</dbReference>
<comment type="function">
    <text evidence="8">ABC transporter involved in fatty acid import. Transmembrane domains (TMD) form a pore in the membrane and the ATP-binding domain (NBD) is responsible for energy generation.</text>
</comment>
<evidence type="ECO:0000256" key="5">
    <source>
        <dbReference type="ARBA" id="ARBA00022840"/>
    </source>
</evidence>
<evidence type="ECO:0000259" key="14">
    <source>
        <dbReference type="PROSITE" id="PS50929"/>
    </source>
</evidence>
<evidence type="ECO:0000259" key="13">
    <source>
        <dbReference type="PROSITE" id="PS50893"/>
    </source>
</evidence>
<sequence length="647" mass="70552">MSENPVGPEPTQAKAFWPTALRLVRELGRHPWQMVIMTALLVGSVVLNVIAPRVLGRAMDLLFAGVIGADMPAGTDPDDVVSGLRAQGKGQMADMLTAVDFVPGRGIDFPELGTTLCIVLGMYVLSGICLWVQGRMLNDIVMHVVYDMRRRVEAKINNLPLSYFDTHPRGDILSRTTNDVDNVQQALQQALASLFAAVMMVIGVAVMMFVLSWQLALVALVAIPISALVVGIIGKRSQQLYADQWKSTGELNSHIEESFTGHDLITVYGRTEDMDRIFDDHNEKVYRASFKAQFLSGAMMPIMQFVSYLGYVGIAVLGGLKVASGQLSLGGATAFIQYSREFNQPLGEIAGMANMLQSGIASAERLYEVLDEREQVPDRPGTENEDAGRTGGHIEFSHVDFSYVPDRELIRDLSLTAAPGQTVAIVGPTGAGKTTLVNLILRFYDIDSGAILLDGVDTREMSRRRLRAATGMVLQDAVLFEGSIMENIRYGRLDATDEEVIDAAKATYVDRFVHALPEGYETVIDQEGGTVSAGERQLITIARAFIADPSVLILDEATSSVDTRTELLVQQAMSVLRASRTSFVIAHRLSTIRDADTIVVMEGGRIVEQGNHAQLMARRGAYHALYEAQFAMPDVAVDEPADEHGSV</sequence>
<evidence type="ECO:0000256" key="9">
    <source>
        <dbReference type="ARBA" id="ARBA00061644"/>
    </source>
</evidence>
<feature type="transmembrane region" description="Helical" evidence="12">
    <location>
        <begin position="112"/>
        <end position="132"/>
    </location>
</feature>
<evidence type="ECO:0000256" key="11">
    <source>
        <dbReference type="SAM" id="MobiDB-lite"/>
    </source>
</evidence>
<keyword evidence="6 12" id="KW-1133">Transmembrane helix</keyword>
<evidence type="ECO:0000256" key="8">
    <source>
        <dbReference type="ARBA" id="ARBA00055053"/>
    </source>
</evidence>
<keyword evidence="3 12" id="KW-0812">Transmembrane</keyword>
<evidence type="ECO:0000256" key="12">
    <source>
        <dbReference type="SAM" id="Phobius"/>
    </source>
</evidence>
<feature type="region of interest" description="Disordered" evidence="11">
    <location>
        <begin position="373"/>
        <end position="392"/>
    </location>
</feature>
<gene>
    <name evidence="15" type="ORF">GMA10_08630</name>
</gene>
<name>A0A7K1LJA1_9MICC</name>
<feature type="transmembrane region" description="Helical" evidence="12">
    <location>
        <begin position="294"/>
        <end position="320"/>
    </location>
</feature>
<reference evidence="15 16" key="1">
    <citation type="submission" date="2019-12" db="EMBL/GenBank/DDBJ databases">
        <authorList>
            <person name="Li J."/>
            <person name="Shi Y."/>
            <person name="Xu G."/>
            <person name="Xiao D."/>
            <person name="Ran X."/>
        </authorList>
    </citation>
    <scope>NUCLEOTIDE SEQUENCE [LARGE SCALE GENOMIC DNA]</scope>
    <source>
        <strain evidence="15 16">JCM 15915</strain>
    </source>
</reference>
<dbReference type="OrthoDB" id="9806127at2"/>
<dbReference type="CDD" id="cd18547">
    <property type="entry name" value="ABC_6TM_Tm288_like"/>
    <property type="match status" value="1"/>
</dbReference>
<comment type="similarity">
    <text evidence="9">Belongs to the ABC transporter superfamily. Lipid exporter (TC 3.A.1.106) family.</text>
</comment>
<dbReference type="CDD" id="cd03254">
    <property type="entry name" value="ABCC_Glucan_exporter_like"/>
    <property type="match status" value="1"/>
</dbReference>